<evidence type="ECO:0000256" key="1">
    <source>
        <dbReference type="SAM" id="MobiDB-lite"/>
    </source>
</evidence>
<feature type="compositionally biased region" description="Polar residues" evidence="1">
    <location>
        <begin position="84"/>
        <end position="102"/>
    </location>
</feature>
<sequence>MAGDRSRDENGEVELGLRDDQGLLDPEPEDLVELQSALKQAYRKDIERKRSMLLLILLIPVMLIILLWHLFDSNSKIGPGGHSSQGASNGTMTLDQYRNQVHQGYDDPCETAAP</sequence>
<feature type="transmembrane region" description="Helical" evidence="2">
    <location>
        <begin position="52"/>
        <end position="71"/>
    </location>
</feature>
<feature type="region of interest" description="Disordered" evidence="1">
    <location>
        <begin position="78"/>
        <end position="114"/>
    </location>
</feature>
<reference evidence="3 4" key="1">
    <citation type="journal article" date="2014" name="Nat. Commun.">
        <title>Klebsormidium flaccidum genome reveals primary factors for plant terrestrial adaptation.</title>
        <authorList>
            <person name="Hori K."/>
            <person name="Maruyama F."/>
            <person name="Fujisawa T."/>
            <person name="Togashi T."/>
            <person name="Yamamoto N."/>
            <person name="Seo M."/>
            <person name="Sato S."/>
            <person name="Yamada T."/>
            <person name="Mori H."/>
            <person name="Tajima N."/>
            <person name="Moriyama T."/>
            <person name="Ikeuchi M."/>
            <person name="Watanabe M."/>
            <person name="Wada H."/>
            <person name="Kobayashi K."/>
            <person name="Saito M."/>
            <person name="Masuda T."/>
            <person name="Sasaki-Sekimoto Y."/>
            <person name="Mashiguchi K."/>
            <person name="Awai K."/>
            <person name="Shimojima M."/>
            <person name="Masuda S."/>
            <person name="Iwai M."/>
            <person name="Nobusawa T."/>
            <person name="Narise T."/>
            <person name="Kondo S."/>
            <person name="Saito H."/>
            <person name="Sato R."/>
            <person name="Murakawa M."/>
            <person name="Ihara Y."/>
            <person name="Oshima-Yamada Y."/>
            <person name="Ohtaka K."/>
            <person name="Satoh M."/>
            <person name="Sonobe K."/>
            <person name="Ishii M."/>
            <person name="Ohtani R."/>
            <person name="Kanamori-Sato M."/>
            <person name="Honoki R."/>
            <person name="Miyazaki D."/>
            <person name="Mochizuki H."/>
            <person name="Umetsu J."/>
            <person name="Higashi K."/>
            <person name="Shibata D."/>
            <person name="Kamiya Y."/>
            <person name="Sato N."/>
            <person name="Nakamura Y."/>
            <person name="Tabata S."/>
            <person name="Ida S."/>
            <person name="Kurokawa K."/>
            <person name="Ohta H."/>
        </authorList>
    </citation>
    <scope>NUCLEOTIDE SEQUENCE [LARGE SCALE GENOMIC DNA]</scope>
    <source>
        <strain evidence="3 4">NIES-2285</strain>
    </source>
</reference>
<feature type="region of interest" description="Disordered" evidence="1">
    <location>
        <begin position="1"/>
        <end position="25"/>
    </location>
</feature>
<feature type="compositionally biased region" description="Basic and acidic residues" evidence="1">
    <location>
        <begin position="1"/>
        <end position="21"/>
    </location>
</feature>
<proteinExistence type="predicted"/>
<keyword evidence="4" id="KW-1185">Reference proteome</keyword>
<keyword evidence="2" id="KW-0472">Membrane</keyword>
<dbReference type="AlphaFoldDB" id="A0A1Y1IRH1"/>
<evidence type="ECO:0000313" key="4">
    <source>
        <dbReference type="Proteomes" id="UP000054558"/>
    </source>
</evidence>
<keyword evidence="2" id="KW-1133">Transmembrane helix</keyword>
<gene>
    <name evidence="3" type="ORF">KFL_007490060</name>
</gene>
<evidence type="ECO:0000256" key="2">
    <source>
        <dbReference type="SAM" id="Phobius"/>
    </source>
</evidence>
<evidence type="ECO:0000313" key="3">
    <source>
        <dbReference type="EMBL" id="GAQ91237.1"/>
    </source>
</evidence>
<accession>A0A1Y1IRH1</accession>
<dbReference type="Proteomes" id="UP000054558">
    <property type="component" value="Unassembled WGS sequence"/>
</dbReference>
<keyword evidence="2" id="KW-0812">Transmembrane</keyword>
<protein>
    <submittedName>
        <fullName evidence="3">Uncharacterized protein</fullName>
    </submittedName>
</protein>
<name>A0A1Y1IRH1_KLENI</name>
<organism evidence="3 4">
    <name type="scientific">Klebsormidium nitens</name>
    <name type="common">Green alga</name>
    <name type="synonym">Ulothrix nitens</name>
    <dbReference type="NCBI Taxonomy" id="105231"/>
    <lineage>
        <taxon>Eukaryota</taxon>
        <taxon>Viridiplantae</taxon>
        <taxon>Streptophyta</taxon>
        <taxon>Klebsormidiophyceae</taxon>
        <taxon>Klebsormidiales</taxon>
        <taxon>Klebsormidiaceae</taxon>
        <taxon>Klebsormidium</taxon>
    </lineage>
</organism>
<dbReference type="EMBL" id="DF237698">
    <property type="protein sequence ID" value="GAQ91237.1"/>
    <property type="molecule type" value="Genomic_DNA"/>
</dbReference>